<evidence type="ECO:0000313" key="1">
    <source>
        <dbReference type="EMBL" id="MFD1044573.1"/>
    </source>
</evidence>
<sequence length="112" mass="11869">MGTVDVRPESIHLAAQKVDGAGQDWGEAVGTLKADMDGVGDPYGGDELGTALKAMYDIIGPTALEYFTETGFCLVETADAMNQMATAYTKVEQDNTGQVNKVHQILDSLGEV</sequence>
<accession>A0ABW3M1T1</accession>
<evidence type="ECO:0000313" key="2">
    <source>
        <dbReference type="Proteomes" id="UP001597045"/>
    </source>
</evidence>
<keyword evidence="2" id="KW-1185">Reference proteome</keyword>
<evidence type="ECO:0008006" key="3">
    <source>
        <dbReference type="Google" id="ProtNLM"/>
    </source>
</evidence>
<proteinExistence type="predicted"/>
<comment type="caution">
    <text evidence="1">The sequence shown here is derived from an EMBL/GenBank/DDBJ whole genome shotgun (WGS) entry which is preliminary data.</text>
</comment>
<dbReference type="EMBL" id="JBHTIS010000079">
    <property type="protein sequence ID" value="MFD1044573.1"/>
    <property type="molecule type" value="Genomic_DNA"/>
</dbReference>
<name>A0ABW3M1T1_9PSEU</name>
<reference evidence="2" key="1">
    <citation type="journal article" date="2019" name="Int. J. Syst. Evol. Microbiol.">
        <title>The Global Catalogue of Microorganisms (GCM) 10K type strain sequencing project: providing services to taxonomists for standard genome sequencing and annotation.</title>
        <authorList>
            <consortium name="The Broad Institute Genomics Platform"/>
            <consortium name="The Broad Institute Genome Sequencing Center for Infectious Disease"/>
            <person name="Wu L."/>
            <person name="Ma J."/>
        </authorList>
    </citation>
    <scope>NUCLEOTIDE SEQUENCE [LARGE SCALE GENOMIC DNA]</scope>
    <source>
        <strain evidence="2">JCM 31486</strain>
    </source>
</reference>
<protein>
    <recommendedName>
        <fullName evidence="3">Excreted virulence factor EspC, type VII ESX diderm</fullName>
    </recommendedName>
</protein>
<organism evidence="1 2">
    <name type="scientific">Kibdelosporangium lantanae</name>
    <dbReference type="NCBI Taxonomy" id="1497396"/>
    <lineage>
        <taxon>Bacteria</taxon>
        <taxon>Bacillati</taxon>
        <taxon>Actinomycetota</taxon>
        <taxon>Actinomycetes</taxon>
        <taxon>Pseudonocardiales</taxon>
        <taxon>Pseudonocardiaceae</taxon>
        <taxon>Kibdelosporangium</taxon>
    </lineage>
</organism>
<gene>
    <name evidence="1" type="ORF">ACFQ1S_02675</name>
</gene>
<dbReference type="Gene3D" id="1.10.287.1060">
    <property type="entry name" value="ESAT-6-like"/>
    <property type="match status" value="1"/>
</dbReference>
<dbReference type="Proteomes" id="UP001597045">
    <property type="component" value="Unassembled WGS sequence"/>
</dbReference>